<reference evidence="4" key="1">
    <citation type="submission" date="2025-08" db="UniProtKB">
        <authorList>
            <consortium name="RefSeq"/>
        </authorList>
    </citation>
    <scope>IDENTIFICATION</scope>
    <source>
        <tissue evidence="4">Whole sample</tissue>
    </source>
</reference>
<evidence type="ECO:0000313" key="3">
    <source>
        <dbReference type="Proteomes" id="UP000694844"/>
    </source>
</evidence>
<dbReference type="KEGG" id="cvn:111108800"/>
<dbReference type="InterPro" id="IPR055284">
    <property type="entry name" value="Galaxin-like"/>
</dbReference>
<name>A0A8B8BAZ5_CRAVI</name>
<evidence type="ECO:0000256" key="1">
    <source>
        <dbReference type="SAM" id="SignalP"/>
    </source>
</evidence>
<proteinExistence type="predicted"/>
<feature type="domain" description="Galaxin-like repeats" evidence="2">
    <location>
        <begin position="156"/>
        <end position="253"/>
    </location>
</feature>
<dbReference type="InterPro" id="IPR056601">
    <property type="entry name" value="Galaxin_dom"/>
</dbReference>
<protein>
    <submittedName>
        <fullName evidence="4">Uncharacterized protein LOC111108800</fullName>
    </submittedName>
</protein>
<dbReference type="Pfam" id="PF24748">
    <property type="entry name" value="Galaxin_repeat"/>
    <property type="match status" value="2"/>
</dbReference>
<organism evidence="3 4">
    <name type="scientific">Crassostrea virginica</name>
    <name type="common">Eastern oyster</name>
    <dbReference type="NCBI Taxonomy" id="6565"/>
    <lineage>
        <taxon>Eukaryota</taxon>
        <taxon>Metazoa</taxon>
        <taxon>Spiralia</taxon>
        <taxon>Lophotrochozoa</taxon>
        <taxon>Mollusca</taxon>
        <taxon>Bivalvia</taxon>
        <taxon>Autobranchia</taxon>
        <taxon>Pteriomorphia</taxon>
        <taxon>Ostreida</taxon>
        <taxon>Ostreoidea</taxon>
        <taxon>Ostreidae</taxon>
        <taxon>Crassostrea</taxon>
    </lineage>
</organism>
<gene>
    <name evidence="4" type="primary">LOC111108800</name>
</gene>
<dbReference type="AlphaFoldDB" id="A0A8B8BAZ5"/>
<feature type="signal peptide" evidence="1">
    <location>
        <begin position="1"/>
        <end position="20"/>
    </location>
</feature>
<evidence type="ECO:0000313" key="4">
    <source>
        <dbReference type="RefSeq" id="XP_022300595.1"/>
    </source>
</evidence>
<accession>A0A8B8BAZ5</accession>
<evidence type="ECO:0000259" key="2">
    <source>
        <dbReference type="Pfam" id="PF24748"/>
    </source>
</evidence>
<sequence>MMPVILSAFLIVLLVHLSQGKQTVALGTCTWSSSDGFDSEEKYDKNSQICCEQSGVHESKDDQNNDLECCGNKTFKMNTEICCDNRVFNSHITLGQNAGQRQICCNTKLHLETNQRECCGNDYIKRDTDCCNGKPFNSSTHYCADDMDIVLRGLDTCGVNVHYNRSHQKCCGDSRLHNIPDTQGECCGEEIINSSTHQCCEWSNKKIIQPSSGQCCGKGVYNSSSEICCRGNVFPSYNGVRDCCGDTFINKSNSREECCSLQRINRDKEICCDGKLYSITNITSPACCEKQLYSSIEKRCCNKKTLVSKTAPDCGGPISTKSSESLCGTLPYDPKNDLCCNNKIHQEAKKHGKRCCDPTTQVYFPGNETCCSSSDQHKSLRCSEHLTTSTTGITSILTTLAPHLSGICRICSSAWEPKNIMKSIKSIDICTKSAIEIEVNQVSTPKSGTMQTYPWTLLKVTYRVNLYKSSRNINNLVHWGKIFDLLLPCSCMNIQNMKNKSYLLLTNIEFNKRDIFVGDGDLIFPLKQKVRSRITKKSRKCPKYIVKNIKSLLQKSVSVR</sequence>
<dbReference type="Proteomes" id="UP000694844">
    <property type="component" value="Chromosome 8"/>
</dbReference>
<feature type="chain" id="PRO_5034814348" evidence="1">
    <location>
        <begin position="21"/>
        <end position="560"/>
    </location>
</feature>
<dbReference type="PANTHER" id="PTHR34490">
    <property type="entry name" value="PROTEIN CBG12054-RELATED"/>
    <property type="match status" value="1"/>
</dbReference>
<dbReference type="GeneID" id="111108800"/>
<keyword evidence="3" id="KW-1185">Reference proteome</keyword>
<keyword evidence="1" id="KW-0732">Signal</keyword>
<dbReference type="PANTHER" id="PTHR34490:SF3">
    <property type="entry name" value="GALAXIN-LIKE ISOFORM X2"/>
    <property type="match status" value="1"/>
</dbReference>
<feature type="domain" description="Galaxin-like repeats" evidence="2">
    <location>
        <begin position="40"/>
        <end position="145"/>
    </location>
</feature>
<dbReference type="RefSeq" id="XP_022300595.1">
    <property type="nucleotide sequence ID" value="XM_022444887.1"/>
</dbReference>
<dbReference type="OrthoDB" id="6040300at2759"/>